<feature type="transmembrane region" description="Helical" evidence="1">
    <location>
        <begin position="7"/>
        <end position="31"/>
    </location>
</feature>
<name>A0ABQ2QV93_9GAMM</name>
<gene>
    <name evidence="2" type="ORF">GCM10009410_36480</name>
</gene>
<proteinExistence type="predicted"/>
<keyword evidence="3" id="KW-1185">Reference proteome</keyword>
<reference evidence="3" key="1">
    <citation type="journal article" date="2019" name="Int. J. Syst. Evol. Microbiol.">
        <title>The Global Catalogue of Microorganisms (GCM) 10K type strain sequencing project: providing services to taxonomists for standard genome sequencing and annotation.</title>
        <authorList>
            <consortium name="The Broad Institute Genomics Platform"/>
            <consortium name="The Broad Institute Genome Sequencing Center for Infectious Disease"/>
            <person name="Wu L."/>
            <person name="Ma J."/>
        </authorList>
    </citation>
    <scope>NUCLEOTIDE SEQUENCE [LARGE SCALE GENOMIC DNA]</scope>
    <source>
        <strain evidence="3">JCM 32305</strain>
    </source>
</reference>
<evidence type="ECO:0000313" key="3">
    <source>
        <dbReference type="Proteomes" id="UP000654004"/>
    </source>
</evidence>
<evidence type="ECO:0008006" key="4">
    <source>
        <dbReference type="Google" id="ProtNLM"/>
    </source>
</evidence>
<dbReference type="Proteomes" id="UP000654004">
    <property type="component" value="Unassembled WGS sequence"/>
</dbReference>
<protein>
    <recommendedName>
        <fullName evidence="4">MFS transporter</fullName>
    </recommendedName>
</protein>
<accession>A0ABQ2QV93</accession>
<feature type="transmembrane region" description="Helical" evidence="1">
    <location>
        <begin position="43"/>
        <end position="62"/>
    </location>
</feature>
<keyword evidence="1" id="KW-0472">Membrane</keyword>
<evidence type="ECO:0000256" key="1">
    <source>
        <dbReference type="SAM" id="Phobius"/>
    </source>
</evidence>
<evidence type="ECO:0000313" key="2">
    <source>
        <dbReference type="EMBL" id="GGP99402.1"/>
    </source>
</evidence>
<sequence>MRNYSLIIALIITFGLIAVLSLQGFWVYSYYANPEHSLRHEALILVAYFSFYSLPFSILGAYLGKQLIATYSKIGKVIFTVSCCQIVIFIWAVTY</sequence>
<dbReference type="EMBL" id="BMQW01000014">
    <property type="protein sequence ID" value="GGP99402.1"/>
    <property type="molecule type" value="Genomic_DNA"/>
</dbReference>
<keyword evidence="1" id="KW-1133">Transmembrane helix</keyword>
<feature type="transmembrane region" description="Helical" evidence="1">
    <location>
        <begin position="74"/>
        <end position="93"/>
    </location>
</feature>
<organism evidence="2 3">
    <name type="scientific">Shewanella ulleungensis</name>
    <dbReference type="NCBI Taxonomy" id="2282699"/>
    <lineage>
        <taxon>Bacteria</taxon>
        <taxon>Pseudomonadati</taxon>
        <taxon>Pseudomonadota</taxon>
        <taxon>Gammaproteobacteria</taxon>
        <taxon>Alteromonadales</taxon>
        <taxon>Shewanellaceae</taxon>
        <taxon>Shewanella</taxon>
    </lineage>
</organism>
<keyword evidence="1" id="KW-0812">Transmembrane</keyword>
<comment type="caution">
    <text evidence="2">The sequence shown here is derived from an EMBL/GenBank/DDBJ whole genome shotgun (WGS) entry which is preliminary data.</text>
</comment>